<dbReference type="VEuPathDB" id="FungiDB:ASPCADRAFT_148732"/>
<dbReference type="CDD" id="cd06455">
    <property type="entry name" value="M3A_TOP"/>
    <property type="match status" value="1"/>
</dbReference>
<evidence type="ECO:0000256" key="5">
    <source>
        <dbReference type="ARBA" id="ARBA00022833"/>
    </source>
</evidence>
<dbReference type="GO" id="GO:0006518">
    <property type="term" value="P:peptide metabolic process"/>
    <property type="evidence" value="ECO:0007669"/>
    <property type="project" value="TreeGrafter"/>
</dbReference>
<dbReference type="Gene3D" id="1.10.1370.10">
    <property type="entry name" value="Neurolysin, domain 3"/>
    <property type="match status" value="1"/>
</dbReference>
<protein>
    <recommendedName>
        <fullName evidence="8">Peptidase M3A/M3B catalytic domain-containing protein</fullName>
    </recommendedName>
</protein>
<evidence type="ECO:0000313" key="9">
    <source>
        <dbReference type="EMBL" id="OOF94795.1"/>
    </source>
</evidence>
<comment type="cofactor">
    <cofactor evidence="7">
        <name>Zn(2+)</name>
        <dbReference type="ChEBI" id="CHEBI:29105"/>
    </cofactor>
    <text evidence="7">Binds 1 zinc ion.</text>
</comment>
<evidence type="ECO:0000256" key="4">
    <source>
        <dbReference type="ARBA" id="ARBA00022801"/>
    </source>
</evidence>
<dbReference type="InterPro" id="IPR045090">
    <property type="entry name" value="Pept_M3A_M3B"/>
</dbReference>
<dbReference type="Gene3D" id="1.20.1050.40">
    <property type="entry name" value="Endopeptidase. Chain P, domain 1"/>
    <property type="match status" value="1"/>
</dbReference>
<reference evidence="10" key="1">
    <citation type="journal article" date="2017" name="Genome Biol.">
        <title>Comparative genomics reveals high biological diversity and specific adaptations in the industrially and medically important fungal genus Aspergillus.</title>
        <authorList>
            <person name="de Vries R.P."/>
            <person name="Riley R."/>
            <person name="Wiebenga A."/>
            <person name="Aguilar-Osorio G."/>
            <person name="Amillis S."/>
            <person name="Uchima C.A."/>
            <person name="Anderluh G."/>
            <person name="Asadollahi M."/>
            <person name="Askin M."/>
            <person name="Barry K."/>
            <person name="Battaglia E."/>
            <person name="Bayram O."/>
            <person name="Benocci T."/>
            <person name="Braus-Stromeyer S.A."/>
            <person name="Caldana C."/>
            <person name="Canovas D."/>
            <person name="Cerqueira G.C."/>
            <person name="Chen F."/>
            <person name="Chen W."/>
            <person name="Choi C."/>
            <person name="Clum A."/>
            <person name="Dos Santos R.A."/>
            <person name="Damasio A.R."/>
            <person name="Diallinas G."/>
            <person name="Emri T."/>
            <person name="Fekete E."/>
            <person name="Flipphi M."/>
            <person name="Freyberg S."/>
            <person name="Gallo A."/>
            <person name="Gournas C."/>
            <person name="Habgood R."/>
            <person name="Hainaut M."/>
            <person name="Harispe M.L."/>
            <person name="Henrissat B."/>
            <person name="Hilden K.S."/>
            <person name="Hope R."/>
            <person name="Hossain A."/>
            <person name="Karabika E."/>
            <person name="Karaffa L."/>
            <person name="Karanyi Z."/>
            <person name="Krasevec N."/>
            <person name="Kuo A."/>
            <person name="Kusch H."/>
            <person name="LaButti K."/>
            <person name="Lagendijk E.L."/>
            <person name="Lapidus A."/>
            <person name="Levasseur A."/>
            <person name="Lindquist E."/>
            <person name="Lipzen A."/>
            <person name="Logrieco A.F."/>
            <person name="MacCabe A."/>
            <person name="Maekelae M.R."/>
            <person name="Malavazi I."/>
            <person name="Melin P."/>
            <person name="Meyer V."/>
            <person name="Mielnichuk N."/>
            <person name="Miskei M."/>
            <person name="Molnar A.P."/>
            <person name="Mule G."/>
            <person name="Ngan C.Y."/>
            <person name="Orejas M."/>
            <person name="Orosz E."/>
            <person name="Ouedraogo J.P."/>
            <person name="Overkamp K.M."/>
            <person name="Park H.-S."/>
            <person name="Perrone G."/>
            <person name="Piumi F."/>
            <person name="Punt P.J."/>
            <person name="Ram A.F."/>
            <person name="Ramon A."/>
            <person name="Rauscher S."/>
            <person name="Record E."/>
            <person name="Riano-Pachon D.M."/>
            <person name="Robert V."/>
            <person name="Roehrig J."/>
            <person name="Ruller R."/>
            <person name="Salamov A."/>
            <person name="Salih N.S."/>
            <person name="Samson R.A."/>
            <person name="Sandor E."/>
            <person name="Sanguinetti M."/>
            <person name="Schuetze T."/>
            <person name="Sepcic K."/>
            <person name="Shelest E."/>
            <person name="Sherlock G."/>
            <person name="Sophianopoulou V."/>
            <person name="Squina F.M."/>
            <person name="Sun H."/>
            <person name="Susca A."/>
            <person name="Todd R.B."/>
            <person name="Tsang A."/>
            <person name="Unkles S.E."/>
            <person name="van de Wiele N."/>
            <person name="van Rossen-Uffink D."/>
            <person name="Oliveira J.V."/>
            <person name="Vesth T.C."/>
            <person name="Visser J."/>
            <person name="Yu J.-H."/>
            <person name="Zhou M."/>
            <person name="Andersen M.R."/>
            <person name="Archer D.B."/>
            <person name="Baker S.E."/>
            <person name="Benoit I."/>
            <person name="Brakhage A.A."/>
            <person name="Braus G.H."/>
            <person name="Fischer R."/>
            <person name="Frisvad J.C."/>
            <person name="Goldman G.H."/>
            <person name="Houbraken J."/>
            <person name="Oakley B."/>
            <person name="Pocsi I."/>
            <person name="Scazzocchio C."/>
            <person name="Seiboth B."/>
            <person name="vanKuyk P.A."/>
            <person name="Wortman J."/>
            <person name="Dyer P.S."/>
            <person name="Grigoriev I.V."/>
        </authorList>
    </citation>
    <scope>NUCLEOTIDE SEQUENCE [LARGE SCALE GENOMIC DNA]</scope>
    <source>
        <strain evidence="10">ITEM 5010</strain>
    </source>
</reference>
<gene>
    <name evidence="9" type="ORF">ASPCADRAFT_148732</name>
</gene>
<dbReference type="Pfam" id="PF01432">
    <property type="entry name" value="Peptidase_M3"/>
    <property type="match status" value="1"/>
</dbReference>
<proteinExistence type="inferred from homology"/>
<feature type="domain" description="Peptidase M3A/M3B catalytic" evidence="8">
    <location>
        <begin position="201"/>
        <end position="675"/>
    </location>
</feature>
<evidence type="ECO:0000256" key="6">
    <source>
        <dbReference type="ARBA" id="ARBA00023049"/>
    </source>
</evidence>
<dbReference type="Gene3D" id="3.40.390.10">
    <property type="entry name" value="Collagenase (Catalytic Domain)"/>
    <property type="match status" value="1"/>
</dbReference>
<dbReference type="GO" id="GO:0046872">
    <property type="term" value="F:metal ion binding"/>
    <property type="evidence" value="ECO:0007669"/>
    <property type="project" value="UniProtKB-UniRule"/>
</dbReference>
<dbReference type="Proteomes" id="UP000188318">
    <property type="component" value="Unassembled WGS sequence"/>
</dbReference>
<dbReference type="InterPro" id="IPR001567">
    <property type="entry name" value="Pept_M3A_M3B_dom"/>
</dbReference>
<keyword evidence="10" id="KW-1185">Reference proteome</keyword>
<evidence type="ECO:0000256" key="3">
    <source>
        <dbReference type="ARBA" id="ARBA00022723"/>
    </source>
</evidence>
<dbReference type="GO" id="GO:0004222">
    <property type="term" value="F:metalloendopeptidase activity"/>
    <property type="evidence" value="ECO:0007669"/>
    <property type="project" value="InterPro"/>
</dbReference>
<evidence type="ECO:0000256" key="2">
    <source>
        <dbReference type="ARBA" id="ARBA00022670"/>
    </source>
</evidence>
<organism evidence="9 10">
    <name type="scientific">Aspergillus carbonarius (strain ITEM 5010)</name>
    <dbReference type="NCBI Taxonomy" id="602072"/>
    <lineage>
        <taxon>Eukaryota</taxon>
        <taxon>Fungi</taxon>
        <taxon>Dikarya</taxon>
        <taxon>Ascomycota</taxon>
        <taxon>Pezizomycotina</taxon>
        <taxon>Eurotiomycetes</taxon>
        <taxon>Eurotiomycetidae</taxon>
        <taxon>Eurotiales</taxon>
        <taxon>Aspergillaceae</taxon>
        <taxon>Aspergillus</taxon>
        <taxon>Aspergillus subgen. Circumdati</taxon>
    </lineage>
</organism>
<dbReference type="PANTHER" id="PTHR11804:SF84">
    <property type="entry name" value="SACCHAROLYSIN"/>
    <property type="match status" value="1"/>
</dbReference>
<keyword evidence="6 7" id="KW-0482">Metalloprotease</keyword>
<dbReference type="AlphaFoldDB" id="A0A1R3RJZ2"/>
<keyword evidence="4 7" id="KW-0378">Hydrolase</keyword>
<evidence type="ECO:0000256" key="7">
    <source>
        <dbReference type="RuleBase" id="RU003435"/>
    </source>
</evidence>
<keyword evidence="3 7" id="KW-0479">Metal-binding</keyword>
<dbReference type="GO" id="GO:0005758">
    <property type="term" value="C:mitochondrial intermembrane space"/>
    <property type="evidence" value="ECO:0007669"/>
    <property type="project" value="TreeGrafter"/>
</dbReference>
<dbReference type="OrthoDB" id="534666at2759"/>
<dbReference type="OMA" id="GYLYADI"/>
<name>A0A1R3RJZ2_ASPC5</name>
<comment type="similarity">
    <text evidence="1 7">Belongs to the peptidase M3 family.</text>
</comment>
<dbReference type="GO" id="GO:0006508">
    <property type="term" value="P:proteolysis"/>
    <property type="evidence" value="ECO:0007669"/>
    <property type="project" value="UniProtKB-KW"/>
</dbReference>
<dbReference type="PANTHER" id="PTHR11804">
    <property type="entry name" value="PROTEASE M3 THIMET OLIGOPEPTIDASE-RELATED"/>
    <property type="match status" value="1"/>
</dbReference>
<dbReference type="InterPro" id="IPR024079">
    <property type="entry name" value="MetalloPept_cat_dom_sf"/>
</dbReference>
<evidence type="ECO:0000313" key="10">
    <source>
        <dbReference type="Proteomes" id="UP000188318"/>
    </source>
</evidence>
<keyword evidence="5 7" id="KW-0862">Zinc</keyword>
<sequence>MQTLIRQYNSLREEILRTNTPELATYASIIQPLADLDNVLNPSIHILYMLQYGAPERDTQEAFHRARKMWLDAETEWYSRREVWGLLEGVKRKGEGNGNGKEKGKGEGEELGLWLERELWEVRMAGQGVLGREEYRREKAEIKELERLCQWNLAHEGGGVWFTVEELGGLAEREREMGRWKYDEDEGKWFIAFANGGNTAVMTYADSAETRERMYRAYNSRVRENARLLEDIVRRRDAQARRLGYPDHVAVQLERRMIKQVEWVDGFLAQLQEVLVPRGREELEELKRVRKRELQKQGRSTDEVDDGFPPWDQLYYQRLIEQDFDIDQGKIAEYFPLDRTAAAMLHLFASMLDLRFDPIDGLAFPLIWHESVRVFSAWDGNDANAPFLGYLYFDLQWRENKYRGNQCVILQCGSSKPDGSRQHPSVVLMCAFPTNSGTHLLRHREMISLFHEMGHAIHNLLSQTQYARFHGPQGLRDFGEIPSMMLENWCWRKDVLKQLSSHYTQLNEEELLQWRTQHPGEADPPAQIPDQLVDDLIRGQYVGKGLWYCRLLVISLYDLEIHRRGPNQELDLQKLWYDELEKITGMGYAACKDGYEFATIGHLTAGYDAGYYSYLCSATLAQDLYLTKFAHDPWNKKTWRDFRQTVLRPGTSDQNLLGLLEDFLGRAFDPDALVQGWLSS</sequence>
<dbReference type="InterPro" id="IPR024080">
    <property type="entry name" value="Neurolysin/TOP_N"/>
</dbReference>
<dbReference type="EMBL" id="KV907501">
    <property type="protein sequence ID" value="OOF94795.1"/>
    <property type="molecule type" value="Genomic_DNA"/>
</dbReference>
<evidence type="ECO:0000256" key="1">
    <source>
        <dbReference type="ARBA" id="ARBA00006040"/>
    </source>
</evidence>
<keyword evidence="2 7" id="KW-0645">Protease</keyword>
<evidence type="ECO:0000259" key="8">
    <source>
        <dbReference type="Pfam" id="PF01432"/>
    </source>
</evidence>
<dbReference type="SUPFAM" id="SSF55486">
    <property type="entry name" value="Metalloproteases ('zincins'), catalytic domain"/>
    <property type="match status" value="1"/>
</dbReference>
<dbReference type="InterPro" id="IPR024077">
    <property type="entry name" value="Neurolysin/TOP_dom2"/>
</dbReference>
<accession>A0A1R3RJZ2</accession>